<dbReference type="Pfam" id="PF01083">
    <property type="entry name" value="Cutinase"/>
    <property type="match status" value="1"/>
</dbReference>
<evidence type="ECO:0008006" key="6">
    <source>
        <dbReference type="Google" id="ProtNLM"/>
    </source>
</evidence>
<name>A0A1Z5SN51_HORWE</name>
<dbReference type="PANTHER" id="PTHR33630">
    <property type="entry name" value="CUTINASE RV1984C-RELATED-RELATED"/>
    <property type="match status" value="1"/>
</dbReference>
<gene>
    <name evidence="4" type="ORF">BTJ68_14819</name>
</gene>
<proteinExistence type="predicted"/>
<dbReference type="SUPFAM" id="SSF53474">
    <property type="entry name" value="alpha/beta-Hydrolases"/>
    <property type="match status" value="1"/>
</dbReference>
<keyword evidence="2" id="KW-1015">Disulfide bond</keyword>
<dbReference type="OrthoDB" id="2586582at2759"/>
<evidence type="ECO:0000256" key="3">
    <source>
        <dbReference type="SAM" id="SignalP"/>
    </source>
</evidence>
<dbReference type="EMBL" id="MUNK01000388">
    <property type="protein sequence ID" value="OTA22254.1"/>
    <property type="molecule type" value="Genomic_DNA"/>
</dbReference>
<dbReference type="VEuPathDB" id="FungiDB:BTJ68_14819"/>
<dbReference type="Proteomes" id="UP000194280">
    <property type="component" value="Unassembled WGS sequence"/>
</dbReference>
<dbReference type="GO" id="GO:0052689">
    <property type="term" value="F:carboxylic ester hydrolase activity"/>
    <property type="evidence" value="ECO:0007669"/>
    <property type="project" value="UniProtKB-ARBA"/>
</dbReference>
<dbReference type="InterPro" id="IPR029058">
    <property type="entry name" value="AB_hydrolase_fold"/>
</dbReference>
<evidence type="ECO:0000256" key="2">
    <source>
        <dbReference type="ARBA" id="ARBA00023157"/>
    </source>
</evidence>
<sequence length="229" mass="23945">MLLSFASVSALLASALAAPAPELETRQSCPNIHIIAARETTAPAGYGSASTFVNLILQAYPGSTSEAVNYPATGGNSYGTSVQQGTQNVANQINSFNQRCPNTRLVIVGYSQGAQIEDNALCGGGDPNQGITYTYPLITSAASNAIKAVIWAGNPRNSPAETFHYGSCTAGGFDPRPSGFSCSTYQSRIRSYCDASDPYCCNGNNAQTHNGYGGEYGQNALSFVRARLG</sequence>
<keyword evidence="3" id="KW-0732">Signal</keyword>
<comment type="caution">
    <text evidence="4">The sequence shown here is derived from an EMBL/GenBank/DDBJ whole genome shotgun (WGS) entry which is preliminary data.</text>
</comment>
<accession>A0A1Z5SN51</accession>
<evidence type="ECO:0000256" key="1">
    <source>
        <dbReference type="ARBA" id="ARBA00022801"/>
    </source>
</evidence>
<dbReference type="InterPro" id="IPR000675">
    <property type="entry name" value="Cutinase/axe"/>
</dbReference>
<dbReference type="InParanoid" id="A0A1Z5SN51"/>
<reference evidence="4 5" key="1">
    <citation type="submission" date="2017-01" db="EMBL/GenBank/DDBJ databases">
        <title>The recent genome duplication of the halophilic yeast Hortaea werneckii: insights from long-read sequencing.</title>
        <authorList>
            <person name="Sinha S."/>
            <person name="Flibotte S."/>
            <person name="Neira M."/>
            <person name="Lenassi M."/>
            <person name="Gostincar C."/>
            <person name="Stajich J.E."/>
            <person name="Nislow C.E."/>
        </authorList>
    </citation>
    <scope>NUCLEOTIDE SEQUENCE [LARGE SCALE GENOMIC DNA]</scope>
    <source>
        <strain evidence="4 5">EXF-2000</strain>
    </source>
</reference>
<evidence type="ECO:0000313" key="5">
    <source>
        <dbReference type="Proteomes" id="UP000194280"/>
    </source>
</evidence>
<dbReference type="SMART" id="SM01110">
    <property type="entry name" value="Cutinase"/>
    <property type="match status" value="1"/>
</dbReference>
<dbReference type="AlphaFoldDB" id="A0A1Z5SN51"/>
<dbReference type="Gene3D" id="3.40.50.1820">
    <property type="entry name" value="alpha/beta hydrolase"/>
    <property type="match status" value="1"/>
</dbReference>
<feature type="chain" id="PRO_5012577341" description="Acetylxylan esterase 2" evidence="3">
    <location>
        <begin position="18"/>
        <end position="229"/>
    </location>
</feature>
<dbReference type="PANTHER" id="PTHR33630:SF13">
    <property type="entry name" value="ACETYLXYLAN ESTERASE"/>
    <property type="match status" value="1"/>
</dbReference>
<keyword evidence="5" id="KW-1185">Reference proteome</keyword>
<protein>
    <recommendedName>
        <fullName evidence="6">Acetylxylan esterase 2</fullName>
    </recommendedName>
</protein>
<keyword evidence="1" id="KW-0378">Hydrolase</keyword>
<dbReference type="STRING" id="1157616.A0A1Z5SN51"/>
<organism evidence="4 5">
    <name type="scientific">Hortaea werneckii EXF-2000</name>
    <dbReference type="NCBI Taxonomy" id="1157616"/>
    <lineage>
        <taxon>Eukaryota</taxon>
        <taxon>Fungi</taxon>
        <taxon>Dikarya</taxon>
        <taxon>Ascomycota</taxon>
        <taxon>Pezizomycotina</taxon>
        <taxon>Dothideomycetes</taxon>
        <taxon>Dothideomycetidae</taxon>
        <taxon>Mycosphaerellales</taxon>
        <taxon>Teratosphaeriaceae</taxon>
        <taxon>Hortaea</taxon>
    </lineage>
</organism>
<evidence type="ECO:0000313" key="4">
    <source>
        <dbReference type="EMBL" id="OTA22254.1"/>
    </source>
</evidence>
<feature type="signal peptide" evidence="3">
    <location>
        <begin position="1"/>
        <end position="17"/>
    </location>
</feature>